<dbReference type="EMBL" id="CP009761">
    <property type="protein sequence ID" value="AIZ36472.1"/>
    <property type="molecule type" value="Genomic_DNA"/>
</dbReference>
<dbReference type="InterPro" id="IPR050097">
    <property type="entry name" value="Ferredoxin-NADP_redctase_2"/>
</dbReference>
<dbReference type="OrthoDB" id="9806179at2"/>
<dbReference type="Gene3D" id="3.50.50.60">
    <property type="entry name" value="FAD/NAD(P)-binding domain"/>
    <property type="match status" value="2"/>
</dbReference>
<organism evidence="4 5">
    <name type="scientific">Parvimonas micra</name>
    <dbReference type="NCBI Taxonomy" id="33033"/>
    <lineage>
        <taxon>Bacteria</taxon>
        <taxon>Bacillati</taxon>
        <taxon>Bacillota</taxon>
        <taxon>Tissierellia</taxon>
        <taxon>Tissierellales</taxon>
        <taxon>Peptoniphilaceae</taxon>
        <taxon>Parvimonas</taxon>
    </lineage>
</organism>
<dbReference type="Proteomes" id="UP000031386">
    <property type="component" value="Chromosome"/>
</dbReference>
<proteinExistence type="predicted"/>
<dbReference type="PRINTS" id="PR00368">
    <property type="entry name" value="FADPNR"/>
</dbReference>
<reference evidence="4 5" key="1">
    <citation type="submission" date="2014-10" db="EMBL/GenBank/DDBJ databases">
        <title>Complete genome sequence of Parvimonas micra KCOM 1535 (= ChDC B708).</title>
        <authorList>
            <person name="Kook J.-K."/>
            <person name="Park S.-N."/>
            <person name="Lim Y.K."/>
            <person name="Roh H."/>
        </authorList>
    </citation>
    <scope>NUCLEOTIDE SEQUENCE [LARGE SCALE GENOMIC DNA]</scope>
    <source>
        <strain evidence="5">KCOM 1535 / ChDC B708</strain>
    </source>
</reference>
<dbReference type="InterPro" id="IPR023753">
    <property type="entry name" value="FAD/NAD-binding_dom"/>
</dbReference>
<keyword evidence="2" id="KW-0560">Oxidoreductase</keyword>
<keyword evidence="5" id="KW-1185">Reference proteome</keyword>
<keyword evidence="1" id="KW-0285">Flavoprotein</keyword>
<evidence type="ECO:0000259" key="3">
    <source>
        <dbReference type="Pfam" id="PF07992"/>
    </source>
</evidence>
<dbReference type="STRING" id="33033.NW74_03520"/>
<evidence type="ECO:0000313" key="4">
    <source>
        <dbReference type="EMBL" id="AIZ36472.1"/>
    </source>
</evidence>
<sequence length="309" mass="33340">MYDCIIIGAGPAGISAGIYAARASMKTIIIEKGTPGGLIAKTDEIANYPGVEDVPTGSELIERMIKQAKSFGAEFITDTVINVDLSGTTKVVYGENDTYEGKSVIIATGSNPRLLNVPGEKEFTGKGIAYCATCDAPFFQDLDIYVVGSGEAAVEEAMYLTKFGRSVTLLVRKDKLSVAKSIEEKALKCEKLSIMWNVEVESFEGSGILGAMNIVNNKTGEKTKIVPKEGDMMFGVFIFVGYIPESTVFDRKVTTDRNYIVSDETMKTSVEGVFVAGDVRVKELRQVVTAVNDGAIAAINARKYVESLK</sequence>
<protein>
    <submittedName>
        <fullName evidence="4">Thioredoxin reductase</fullName>
    </submittedName>
</protein>
<accession>A0A0B4S0T9</accession>
<dbReference type="Pfam" id="PF07992">
    <property type="entry name" value="Pyr_redox_2"/>
    <property type="match status" value="1"/>
</dbReference>
<dbReference type="PRINTS" id="PR00469">
    <property type="entry name" value="PNDRDTASEII"/>
</dbReference>
<evidence type="ECO:0000313" key="5">
    <source>
        <dbReference type="Proteomes" id="UP000031386"/>
    </source>
</evidence>
<feature type="domain" description="FAD/NAD(P)-binding" evidence="3">
    <location>
        <begin position="2"/>
        <end position="294"/>
    </location>
</feature>
<dbReference type="RefSeq" id="WP_041953848.1">
    <property type="nucleotide sequence ID" value="NZ_CAUTAE010000001.1"/>
</dbReference>
<dbReference type="PANTHER" id="PTHR48105">
    <property type="entry name" value="THIOREDOXIN REDUCTASE 1-RELATED-RELATED"/>
    <property type="match status" value="1"/>
</dbReference>
<gene>
    <name evidence="4" type="ORF">NW74_03520</name>
</gene>
<dbReference type="KEGG" id="pmic:NW74_03520"/>
<evidence type="ECO:0000256" key="1">
    <source>
        <dbReference type="ARBA" id="ARBA00022630"/>
    </source>
</evidence>
<evidence type="ECO:0000256" key="2">
    <source>
        <dbReference type="ARBA" id="ARBA00023002"/>
    </source>
</evidence>
<dbReference type="GO" id="GO:0016491">
    <property type="term" value="F:oxidoreductase activity"/>
    <property type="evidence" value="ECO:0007669"/>
    <property type="project" value="UniProtKB-KW"/>
</dbReference>
<dbReference type="SUPFAM" id="SSF51905">
    <property type="entry name" value="FAD/NAD(P)-binding domain"/>
    <property type="match status" value="2"/>
</dbReference>
<dbReference type="InterPro" id="IPR036188">
    <property type="entry name" value="FAD/NAD-bd_sf"/>
</dbReference>
<name>A0A0B4S0T9_9FIRM</name>
<dbReference type="AlphaFoldDB" id="A0A0B4S0T9"/>